<dbReference type="EMBL" id="MW288234">
    <property type="protein sequence ID" value="QPL15389.1"/>
    <property type="molecule type" value="Viral_cRNA"/>
</dbReference>
<protein>
    <submittedName>
        <fullName evidence="1">Nucleoprotein</fullName>
    </submittedName>
</protein>
<organism evidence="1">
    <name type="scientific">Neuropteran chu-related virus OKIAV150</name>
    <dbReference type="NCBI Taxonomy" id="2792594"/>
    <lineage>
        <taxon>Viruses</taxon>
        <taxon>Riboviria</taxon>
        <taxon>Orthornavirae</taxon>
        <taxon>Negarnaviricota</taxon>
        <taxon>Haploviricotina</taxon>
        <taxon>Monjiviricetes</taxon>
        <taxon>Jingchuvirales</taxon>
        <taxon>Chuviridae</taxon>
    </lineage>
</organism>
<sequence>MAANQNNANNDVEEAPRAPVAHLFGPADNIRFYQKWIKIDPIFECLYIRSCRAYPFAGHWDFVQVPGLAMIALAGIGLSSNDRFQPTSDIVYAALIGEMIAPAVPAEKLTTPELAKGKIITGVKALLNSNKLGSVTGFTINEYTEDLVNVSPTTAGLLGIYNPNDIADMNTMTYETAIRILYKMYLKTTRFFVPDGLALITHGIVAICKRGNVTTGFIDKVTNGIQNELNVVLNLRPEAISIFWNNYGQYINDNNIQVILQHWERLLPHIAIRLIQTVQQASGGGLTVFNTVGKAIMTYQDFPWAQIEQLYPEEFARFIQAVGFVNGNQYFGFRRDLGPARSTLFKSLGYVAKELLVKIGGMNSLNSYLGWPRNVPEKGLVDQIIATYEANRLTARQQALEMNDNINRGRELATSISFVANMNLFN</sequence>
<proteinExistence type="predicted"/>
<dbReference type="GO" id="GO:0019013">
    <property type="term" value="C:viral nucleocapsid"/>
    <property type="evidence" value="ECO:0007669"/>
    <property type="project" value="UniProtKB-KW"/>
</dbReference>
<keyword evidence="1" id="KW-0946">Virion</keyword>
<evidence type="ECO:0000313" key="1">
    <source>
        <dbReference type="EMBL" id="QPL15389.1"/>
    </source>
</evidence>
<keyword evidence="1" id="KW-0543">Viral nucleoprotein</keyword>
<name>A0A7T0M438_9VIRU</name>
<accession>A0A7T0M438</accession>
<reference evidence="1" key="1">
    <citation type="journal article" date="2019" name="PLoS Pathog.">
        <title>Re-assessing the diversity of negative strand RNA viruses in insects.</title>
        <authorList>
            <person name="Kafer S."/>
            <person name="Paraskevopoulou S."/>
            <person name="Zirkel F."/>
            <person name="Wieseke N."/>
            <person name="Donath A."/>
            <person name="Petersen M."/>
            <person name="Jones T.C."/>
            <person name="Liu S."/>
            <person name="Zhou X."/>
            <person name="Middendorf M."/>
            <person name="Junglen S."/>
            <person name="Misof B."/>
            <person name="Drosten C."/>
        </authorList>
    </citation>
    <scope>NUCLEOTIDE SEQUENCE</scope>
    <source>
        <strain evidence="1">OKIAV150</strain>
    </source>
</reference>